<dbReference type="Pfam" id="PF02518">
    <property type="entry name" value="HATPase_c"/>
    <property type="match status" value="1"/>
</dbReference>
<dbReference type="PRINTS" id="PR00344">
    <property type="entry name" value="BCTRLSENSOR"/>
</dbReference>
<keyword evidence="5" id="KW-0808">Transferase</keyword>
<dbReference type="CDD" id="cd00075">
    <property type="entry name" value="HATPase"/>
    <property type="match status" value="1"/>
</dbReference>
<organism evidence="14 15">
    <name type="scientific">Amycolatopsis rhizosphaerae</name>
    <dbReference type="NCBI Taxonomy" id="2053003"/>
    <lineage>
        <taxon>Bacteria</taxon>
        <taxon>Bacillati</taxon>
        <taxon>Actinomycetota</taxon>
        <taxon>Actinomycetes</taxon>
        <taxon>Pseudonocardiales</taxon>
        <taxon>Pseudonocardiaceae</taxon>
        <taxon>Amycolatopsis</taxon>
    </lineage>
</organism>
<evidence type="ECO:0000256" key="2">
    <source>
        <dbReference type="ARBA" id="ARBA00004236"/>
    </source>
</evidence>
<keyword evidence="10 11" id="KW-0472">Membrane</keyword>
<dbReference type="Proteomes" id="UP000320011">
    <property type="component" value="Unassembled WGS sequence"/>
</dbReference>
<evidence type="ECO:0000256" key="5">
    <source>
        <dbReference type="ARBA" id="ARBA00022679"/>
    </source>
</evidence>
<comment type="caution">
    <text evidence="14">The sequence shown here is derived from an EMBL/GenBank/DDBJ whole genome shotgun (WGS) entry which is preliminary data.</text>
</comment>
<dbReference type="InterPro" id="IPR005467">
    <property type="entry name" value="His_kinase_dom"/>
</dbReference>
<comment type="subcellular location">
    <subcellularLocation>
        <location evidence="2">Cell membrane</location>
    </subcellularLocation>
</comment>
<comment type="catalytic activity">
    <reaction evidence="1">
        <text>ATP + protein L-histidine = ADP + protein N-phospho-L-histidine.</text>
        <dbReference type="EC" id="2.7.13.3"/>
    </reaction>
</comment>
<gene>
    <name evidence="14" type="ORF">FNH05_28200</name>
</gene>
<dbReference type="Pfam" id="PF00512">
    <property type="entry name" value="HisKA"/>
    <property type="match status" value="1"/>
</dbReference>
<dbReference type="GO" id="GO:0000155">
    <property type="term" value="F:phosphorelay sensor kinase activity"/>
    <property type="evidence" value="ECO:0007669"/>
    <property type="project" value="InterPro"/>
</dbReference>
<evidence type="ECO:0000313" key="14">
    <source>
        <dbReference type="EMBL" id="TVT31600.1"/>
    </source>
</evidence>
<dbReference type="InterPro" id="IPR050428">
    <property type="entry name" value="TCS_sensor_his_kinase"/>
</dbReference>
<dbReference type="CDD" id="cd00082">
    <property type="entry name" value="HisKA"/>
    <property type="match status" value="1"/>
</dbReference>
<evidence type="ECO:0000256" key="4">
    <source>
        <dbReference type="ARBA" id="ARBA00022553"/>
    </source>
</evidence>
<dbReference type="OrthoDB" id="9757990at2"/>
<dbReference type="AlphaFoldDB" id="A0A558B501"/>
<evidence type="ECO:0000256" key="1">
    <source>
        <dbReference type="ARBA" id="ARBA00000085"/>
    </source>
</evidence>
<dbReference type="EC" id="2.7.13.3" evidence="3"/>
<dbReference type="InterPro" id="IPR003660">
    <property type="entry name" value="HAMP_dom"/>
</dbReference>
<dbReference type="InterPro" id="IPR004358">
    <property type="entry name" value="Sig_transdc_His_kin-like_C"/>
</dbReference>
<keyword evidence="7 14" id="KW-0418">Kinase</keyword>
<keyword evidence="6 11" id="KW-0812">Transmembrane</keyword>
<evidence type="ECO:0000259" key="12">
    <source>
        <dbReference type="PROSITE" id="PS50109"/>
    </source>
</evidence>
<evidence type="ECO:0000256" key="11">
    <source>
        <dbReference type="SAM" id="Phobius"/>
    </source>
</evidence>
<reference evidence="14 15" key="1">
    <citation type="submission" date="2019-07" db="EMBL/GenBank/DDBJ databases">
        <authorList>
            <person name="Duangmal K."/>
            <person name="Teo W.F.A."/>
        </authorList>
    </citation>
    <scope>NUCLEOTIDE SEQUENCE [LARGE SCALE GENOMIC DNA]</scope>
    <source>
        <strain evidence="14 15">TBRC 6029</strain>
    </source>
</reference>
<evidence type="ECO:0000256" key="9">
    <source>
        <dbReference type="ARBA" id="ARBA00023012"/>
    </source>
</evidence>
<feature type="transmembrane region" description="Helical" evidence="11">
    <location>
        <begin position="12"/>
        <end position="33"/>
    </location>
</feature>
<feature type="domain" description="HAMP" evidence="13">
    <location>
        <begin position="155"/>
        <end position="208"/>
    </location>
</feature>
<dbReference type="PANTHER" id="PTHR45436:SF5">
    <property type="entry name" value="SENSOR HISTIDINE KINASE TRCS"/>
    <property type="match status" value="1"/>
</dbReference>
<evidence type="ECO:0000256" key="8">
    <source>
        <dbReference type="ARBA" id="ARBA00022989"/>
    </source>
</evidence>
<evidence type="ECO:0000313" key="15">
    <source>
        <dbReference type="Proteomes" id="UP000320011"/>
    </source>
</evidence>
<evidence type="ECO:0000256" key="7">
    <source>
        <dbReference type="ARBA" id="ARBA00022777"/>
    </source>
</evidence>
<dbReference type="SUPFAM" id="SSF47384">
    <property type="entry name" value="Homodimeric domain of signal transducing histidine kinase"/>
    <property type="match status" value="1"/>
</dbReference>
<name>A0A558B501_9PSEU</name>
<evidence type="ECO:0000256" key="10">
    <source>
        <dbReference type="ARBA" id="ARBA00023136"/>
    </source>
</evidence>
<accession>A0A558B501</accession>
<dbReference type="Gene3D" id="1.10.287.130">
    <property type="match status" value="1"/>
</dbReference>
<dbReference type="InterPro" id="IPR003594">
    <property type="entry name" value="HATPase_dom"/>
</dbReference>
<protein>
    <recommendedName>
        <fullName evidence="3">histidine kinase</fullName>
        <ecNumber evidence="3">2.7.13.3</ecNumber>
    </recommendedName>
</protein>
<dbReference type="Gene3D" id="6.10.340.10">
    <property type="match status" value="1"/>
</dbReference>
<dbReference type="SMART" id="SM00388">
    <property type="entry name" value="HisKA"/>
    <property type="match status" value="1"/>
</dbReference>
<keyword evidence="9" id="KW-0902">Two-component regulatory system</keyword>
<evidence type="ECO:0000256" key="6">
    <source>
        <dbReference type="ARBA" id="ARBA00022692"/>
    </source>
</evidence>
<dbReference type="InterPro" id="IPR003661">
    <property type="entry name" value="HisK_dim/P_dom"/>
</dbReference>
<dbReference type="PROSITE" id="PS50885">
    <property type="entry name" value="HAMP"/>
    <property type="match status" value="1"/>
</dbReference>
<evidence type="ECO:0000259" key="13">
    <source>
        <dbReference type="PROSITE" id="PS50885"/>
    </source>
</evidence>
<dbReference type="SUPFAM" id="SSF55874">
    <property type="entry name" value="ATPase domain of HSP90 chaperone/DNA topoisomerase II/histidine kinase"/>
    <property type="match status" value="1"/>
</dbReference>
<keyword evidence="4" id="KW-0597">Phosphoprotein</keyword>
<keyword evidence="8 11" id="KW-1133">Transmembrane helix</keyword>
<proteinExistence type="predicted"/>
<reference evidence="14 15" key="2">
    <citation type="submission" date="2019-08" db="EMBL/GenBank/DDBJ databases">
        <title>Amycolatopsis acidicola sp. nov., isolated from peat swamp forest soil.</title>
        <authorList>
            <person name="Srisuk N."/>
        </authorList>
    </citation>
    <scope>NUCLEOTIDE SEQUENCE [LARGE SCALE GENOMIC DNA]</scope>
    <source>
        <strain evidence="14 15">TBRC 6029</strain>
    </source>
</reference>
<feature type="transmembrane region" description="Helical" evidence="11">
    <location>
        <begin position="134"/>
        <end position="158"/>
    </location>
</feature>
<dbReference type="GO" id="GO:0005886">
    <property type="term" value="C:plasma membrane"/>
    <property type="evidence" value="ECO:0007669"/>
    <property type="project" value="UniProtKB-SubCell"/>
</dbReference>
<dbReference type="SMART" id="SM00304">
    <property type="entry name" value="HAMP"/>
    <property type="match status" value="1"/>
</dbReference>
<dbReference type="InterPro" id="IPR036097">
    <property type="entry name" value="HisK_dim/P_sf"/>
</dbReference>
<dbReference type="PROSITE" id="PS50109">
    <property type="entry name" value="HIS_KIN"/>
    <property type="match status" value="1"/>
</dbReference>
<dbReference type="SMART" id="SM00387">
    <property type="entry name" value="HATPase_c"/>
    <property type="match status" value="1"/>
</dbReference>
<sequence>MRTASLYRRVTVTALGVLVVVLVIVGFVVDAVFRAQAEQDVNRVLAGRVQLAQQLAKQNVNPPTLLLRVETRGVRGWLTLPDGTSLGVEDDAPDTRLKQVRATLSGPARINGAKLTLVADDSLIAGTERTLRNLLLITGLGAVVVTALALLAGVRLALSPLDAMTRLARSIVSGGRGGRLAPARPGTELGRTAAAFDAALDALEGAERAARDSEERTRRFVADAAHELRTPLAGIQAAAEAVLQLPPDAGSGQAERLQLLLVRESRRAGKLVGDLLELARLDAGVQPEREPVSLLALAEAQADRVRLLAPEVTAAVHGEDARVLGDADQLTQVLANLVDNALHALRAQGGHGTLTLTVHTDGFTVSDTGPGVPPSERERIFDRLVRLDQARDRLGGGSGLGLAIARGFARAHGGELRCGEAAGGGAEFTLSGLTPAPAETPAQAETP</sequence>
<dbReference type="EMBL" id="VJWX01000387">
    <property type="protein sequence ID" value="TVT31600.1"/>
    <property type="molecule type" value="Genomic_DNA"/>
</dbReference>
<dbReference type="InterPro" id="IPR036890">
    <property type="entry name" value="HATPase_C_sf"/>
</dbReference>
<feature type="domain" description="Histidine kinase" evidence="12">
    <location>
        <begin position="223"/>
        <end position="431"/>
    </location>
</feature>
<keyword evidence="15" id="KW-1185">Reference proteome</keyword>
<evidence type="ECO:0000256" key="3">
    <source>
        <dbReference type="ARBA" id="ARBA00012438"/>
    </source>
</evidence>
<dbReference type="PANTHER" id="PTHR45436">
    <property type="entry name" value="SENSOR HISTIDINE KINASE YKOH"/>
    <property type="match status" value="1"/>
</dbReference>
<dbReference type="Gene3D" id="3.30.565.10">
    <property type="entry name" value="Histidine kinase-like ATPase, C-terminal domain"/>
    <property type="match status" value="1"/>
</dbReference>